<dbReference type="PANTHER" id="PTHR47163:SF2">
    <property type="entry name" value="SI:DKEY-17M8.2"/>
    <property type="match status" value="1"/>
</dbReference>
<dbReference type="AlphaFoldDB" id="A0AAW6RM17"/>
<dbReference type="NCBIfam" id="NF033547">
    <property type="entry name" value="transpos_IS1595"/>
    <property type="match status" value="1"/>
</dbReference>
<organism evidence="2 3">
    <name type="scientific">Ottowia cancrivicina</name>
    <dbReference type="NCBI Taxonomy" id="3040346"/>
    <lineage>
        <taxon>Bacteria</taxon>
        <taxon>Pseudomonadati</taxon>
        <taxon>Pseudomonadota</taxon>
        <taxon>Betaproteobacteria</taxon>
        <taxon>Burkholderiales</taxon>
        <taxon>Comamonadaceae</taxon>
        <taxon>Ottowia</taxon>
    </lineage>
</organism>
<accession>A0AAW6RM17</accession>
<evidence type="ECO:0000313" key="2">
    <source>
        <dbReference type="EMBL" id="MDG9700595.1"/>
    </source>
</evidence>
<dbReference type="InterPro" id="IPR024445">
    <property type="entry name" value="Tnp_ISXO2-like"/>
</dbReference>
<dbReference type="Proteomes" id="UP001237156">
    <property type="component" value="Unassembled WGS sequence"/>
</dbReference>
<dbReference type="SMART" id="SM01126">
    <property type="entry name" value="DDE_Tnp_IS1595"/>
    <property type="match status" value="1"/>
</dbReference>
<feature type="domain" description="ISXO2-like transposase" evidence="1">
    <location>
        <begin position="53"/>
        <end position="194"/>
    </location>
</feature>
<proteinExistence type="predicted"/>
<dbReference type="EMBL" id="JARVII010000059">
    <property type="protein sequence ID" value="MDG9700595.1"/>
    <property type="molecule type" value="Genomic_DNA"/>
</dbReference>
<dbReference type="PANTHER" id="PTHR47163">
    <property type="entry name" value="DDE_TNP_IS1595 DOMAIN-CONTAINING PROTEIN"/>
    <property type="match status" value="1"/>
</dbReference>
<evidence type="ECO:0000313" key="3">
    <source>
        <dbReference type="Proteomes" id="UP001237156"/>
    </source>
</evidence>
<reference evidence="2 3" key="1">
    <citation type="submission" date="2023-04" db="EMBL/GenBank/DDBJ databases">
        <title>Ottowia paracancer sp. nov., isolated from human stomach.</title>
        <authorList>
            <person name="Song Y."/>
        </authorList>
    </citation>
    <scope>NUCLEOTIDE SEQUENCE [LARGE SCALE GENOMIC DNA]</scope>
    <source>
        <strain evidence="2 3">10c7w1</strain>
    </source>
</reference>
<dbReference type="Pfam" id="PF12762">
    <property type="entry name" value="DDE_Tnp_IS1595"/>
    <property type="match status" value="1"/>
</dbReference>
<keyword evidence="3" id="KW-1185">Reference proteome</keyword>
<evidence type="ECO:0000259" key="1">
    <source>
        <dbReference type="SMART" id="SM01126"/>
    </source>
</evidence>
<sequence>MSEAKFRHLLRLFAMNLTATDAAQLCGLSVRSVNALYQRMRIRLARQCAAQSPFSGELEADESSFGPKRIRGKRGRGAGGKTIVFALLKQGGCVYTEIVADASKATLQAIIRGKVAPNSIIHTDGWRGCDGVVDLGLDKPFRVNHGSNEFVKGCRHVNGIESFWSHAKHRLAQLHGVRRDKFALHLKESEFRFNHCHLDLYKTLLELLRDEPL</sequence>
<name>A0AAW6RM17_9BURK</name>
<dbReference type="RefSeq" id="WP_279525283.1">
    <property type="nucleotide sequence ID" value="NZ_JARVII010000059.1"/>
</dbReference>
<protein>
    <submittedName>
        <fullName evidence="2">IS1595 family transposase</fullName>
    </submittedName>
</protein>
<dbReference type="InterPro" id="IPR053164">
    <property type="entry name" value="IS1016-like_transposase"/>
</dbReference>
<gene>
    <name evidence="2" type="ORF">QB898_12960</name>
</gene>
<comment type="caution">
    <text evidence="2">The sequence shown here is derived from an EMBL/GenBank/DDBJ whole genome shotgun (WGS) entry which is preliminary data.</text>
</comment>